<evidence type="ECO:0000313" key="2">
    <source>
        <dbReference type="EMBL" id="SVC63308.1"/>
    </source>
</evidence>
<name>A0A382NS53_9ZZZZ</name>
<sequence>MMRKLGLEEYPDLSGKLNVQRGLTLEPIFLDEASKILGVDIHKPNCMLLNDDFPFMIADFDGITDEPEPFIVEVKTTQSRTKIDLAKNGIVADDWLTQGDHYLHFNQWKGCP</sequence>
<dbReference type="Pfam" id="PF09588">
    <property type="entry name" value="YqaJ"/>
    <property type="match status" value="1"/>
</dbReference>
<dbReference type="InterPro" id="IPR019080">
    <property type="entry name" value="YqaJ_viral_recombinase"/>
</dbReference>
<dbReference type="InterPro" id="IPR011335">
    <property type="entry name" value="Restrct_endonuc-II-like"/>
</dbReference>
<evidence type="ECO:0000259" key="1">
    <source>
        <dbReference type="Pfam" id="PF09588"/>
    </source>
</evidence>
<proteinExistence type="predicted"/>
<dbReference type="SUPFAM" id="SSF52980">
    <property type="entry name" value="Restriction endonuclease-like"/>
    <property type="match status" value="1"/>
</dbReference>
<dbReference type="AlphaFoldDB" id="A0A382NS53"/>
<protein>
    <recommendedName>
        <fullName evidence="1">YqaJ viral recombinase domain-containing protein</fullName>
    </recommendedName>
</protein>
<feature type="non-terminal residue" evidence="2">
    <location>
        <position position="112"/>
    </location>
</feature>
<dbReference type="Gene3D" id="3.90.320.10">
    <property type="match status" value="1"/>
</dbReference>
<dbReference type="InterPro" id="IPR011604">
    <property type="entry name" value="PDDEXK-like_dom_sf"/>
</dbReference>
<feature type="domain" description="YqaJ viral recombinase" evidence="1">
    <location>
        <begin position="15"/>
        <end position="104"/>
    </location>
</feature>
<gene>
    <name evidence="2" type="ORF">METZ01_LOCUS316162</name>
</gene>
<organism evidence="2">
    <name type="scientific">marine metagenome</name>
    <dbReference type="NCBI Taxonomy" id="408172"/>
    <lineage>
        <taxon>unclassified sequences</taxon>
        <taxon>metagenomes</taxon>
        <taxon>ecological metagenomes</taxon>
    </lineage>
</organism>
<accession>A0A382NS53</accession>
<dbReference type="EMBL" id="UINC01102016">
    <property type="protein sequence ID" value="SVC63308.1"/>
    <property type="molecule type" value="Genomic_DNA"/>
</dbReference>
<reference evidence="2" key="1">
    <citation type="submission" date="2018-05" db="EMBL/GenBank/DDBJ databases">
        <authorList>
            <person name="Lanie J.A."/>
            <person name="Ng W.-L."/>
            <person name="Kazmierczak K.M."/>
            <person name="Andrzejewski T.M."/>
            <person name="Davidsen T.M."/>
            <person name="Wayne K.J."/>
            <person name="Tettelin H."/>
            <person name="Glass J.I."/>
            <person name="Rusch D."/>
            <person name="Podicherti R."/>
            <person name="Tsui H.-C.T."/>
            <person name="Winkler M.E."/>
        </authorList>
    </citation>
    <scope>NUCLEOTIDE SEQUENCE</scope>
</reference>